<keyword evidence="5 7" id="KW-0687">Ribonucleoprotein</keyword>
<dbReference type="EMBL" id="PEUA01000017">
    <property type="protein sequence ID" value="PIV43283.1"/>
    <property type="molecule type" value="Genomic_DNA"/>
</dbReference>
<dbReference type="AlphaFoldDB" id="A0A2M7D898"/>
<accession>A0A2M7D898</accession>
<comment type="function">
    <text evidence="7 10">This protein binds specifically to 23S rRNA; its binding is stimulated by other ribosomal proteins, e.g., L4, L17, and L20. It is important during the early stages of 50S assembly. It makes multiple contacts with different domains of the 23S rRNA in the assembled 50S subunit and ribosome.</text>
</comment>
<keyword evidence="2 7" id="KW-0699">rRNA-binding</keyword>
<evidence type="ECO:0000256" key="11">
    <source>
        <dbReference type="SAM" id="MobiDB-lite"/>
    </source>
</evidence>
<comment type="similarity">
    <text evidence="1 7 8">Belongs to the universal ribosomal protein uL22 family.</text>
</comment>
<dbReference type="GO" id="GO:0003735">
    <property type="term" value="F:structural constituent of ribosome"/>
    <property type="evidence" value="ECO:0007669"/>
    <property type="project" value="InterPro"/>
</dbReference>
<dbReference type="PROSITE" id="PS00464">
    <property type="entry name" value="RIBOSOMAL_L22"/>
    <property type="match status" value="1"/>
</dbReference>
<evidence type="ECO:0000256" key="2">
    <source>
        <dbReference type="ARBA" id="ARBA00022730"/>
    </source>
</evidence>
<dbReference type="Gene3D" id="3.90.470.10">
    <property type="entry name" value="Ribosomal protein L22/L17"/>
    <property type="match status" value="1"/>
</dbReference>
<dbReference type="Proteomes" id="UP000230304">
    <property type="component" value="Unassembled WGS sequence"/>
</dbReference>
<comment type="subunit">
    <text evidence="7 9">Part of the 50S ribosomal subunit.</text>
</comment>
<evidence type="ECO:0000256" key="6">
    <source>
        <dbReference type="ARBA" id="ARBA00035207"/>
    </source>
</evidence>
<dbReference type="InterPro" id="IPR018260">
    <property type="entry name" value="Ribosomal_uL22_CS"/>
</dbReference>
<evidence type="ECO:0000256" key="5">
    <source>
        <dbReference type="ARBA" id="ARBA00023274"/>
    </source>
</evidence>
<dbReference type="Pfam" id="PF00237">
    <property type="entry name" value="Ribosomal_L22"/>
    <property type="match status" value="1"/>
</dbReference>
<evidence type="ECO:0000256" key="8">
    <source>
        <dbReference type="RuleBase" id="RU004005"/>
    </source>
</evidence>
<organism evidence="12 13">
    <name type="scientific">Candidatus Nealsonbacteria bacterium CG02_land_8_20_14_3_00_40_11</name>
    <dbReference type="NCBI Taxonomy" id="1974700"/>
    <lineage>
        <taxon>Bacteria</taxon>
        <taxon>Candidatus Nealsoniibacteriota</taxon>
    </lineage>
</organism>
<feature type="region of interest" description="Disordered" evidence="11">
    <location>
        <begin position="121"/>
        <end position="160"/>
    </location>
</feature>
<evidence type="ECO:0000256" key="1">
    <source>
        <dbReference type="ARBA" id="ARBA00009451"/>
    </source>
</evidence>
<dbReference type="PANTHER" id="PTHR13501:SF8">
    <property type="entry name" value="LARGE RIBOSOMAL SUBUNIT PROTEIN UL22M"/>
    <property type="match status" value="1"/>
</dbReference>
<evidence type="ECO:0000313" key="13">
    <source>
        <dbReference type="Proteomes" id="UP000230304"/>
    </source>
</evidence>
<gene>
    <name evidence="7" type="primary">rplV</name>
    <name evidence="12" type="ORF">COS26_00735</name>
</gene>
<evidence type="ECO:0000256" key="10">
    <source>
        <dbReference type="RuleBase" id="RU004008"/>
    </source>
</evidence>
<dbReference type="SUPFAM" id="SSF54843">
    <property type="entry name" value="Ribosomal protein L22"/>
    <property type="match status" value="1"/>
</dbReference>
<dbReference type="InterPro" id="IPR036394">
    <property type="entry name" value="Ribosomal_uL22_sf"/>
</dbReference>
<dbReference type="NCBIfam" id="TIGR01044">
    <property type="entry name" value="rplV_bact"/>
    <property type="match status" value="1"/>
</dbReference>
<dbReference type="GO" id="GO:0006412">
    <property type="term" value="P:translation"/>
    <property type="evidence" value="ECO:0007669"/>
    <property type="project" value="UniProtKB-UniRule"/>
</dbReference>
<dbReference type="HAMAP" id="MF_01331_B">
    <property type="entry name" value="Ribosomal_uL22_B"/>
    <property type="match status" value="1"/>
</dbReference>
<comment type="function">
    <text evidence="7">The globular domain of the protein is located near the polypeptide exit tunnel on the outside of the subunit, while an extended beta-hairpin is found that lines the wall of the exit tunnel in the center of the 70S ribosome.</text>
</comment>
<name>A0A2M7D898_9BACT</name>
<sequence length="173" mass="19903">MSVNVKLKYLRIAPRKVRLVADLIRGKKLEEAQTILNFTIKGASNPLLKLLKQAGADAKNNFQMEPSNLFISKITVDGGPKYRKWEPRARGQAYEIQEKTSHIEIILDEIVKKAKKKRSLPVKAQTEEVKETLKPEAEEKISKPEKMKTRPEKEIAKPRTVKGLRKIFQRKVF</sequence>
<evidence type="ECO:0000313" key="12">
    <source>
        <dbReference type="EMBL" id="PIV43283.1"/>
    </source>
</evidence>
<keyword evidence="4 7" id="KW-0689">Ribosomal protein</keyword>
<dbReference type="InterPro" id="IPR001063">
    <property type="entry name" value="Ribosomal_uL22"/>
</dbReference>
<dbReference type="InterPro" id="IPR047867">
    <property type="entry name" value="Ribosomal_uL22_bac/org-type"/>
</dbReference>
<evidence type="ECO:0000256" key="4">
    <source>
        <dbReference type="ARBA" id="ARBA00022980"/>
    </source>
</evidence>
<dbReference type="GO" id="GO:0022625">
    <property type="term" value="C:cytosolic large ribosomal subunit"/>
    <property type="evidence" value="ECO:0007669"/>
    <property type="project" value="TreeGrafter"/>
</dbReference>
<dbReference type="InterPro" id="IPR005727">
    <property type="entry name" value="Ribosomal_uL22_bac/chlpt-type"/>
</dbReference>
<dbReference type="CDD" id="cd00336">
    <property type="entry name" value="Ribosomal_L22"/>
    <property type="match status" value="1"/>
</dbReference>
<dbReference type="GO" id="GO:0019843">
    <property type="term" value="F:rRNA binding"/>
    <property type="evidence" value="ECO:0007669"/>
    <property type="project" value="UniProtKB-UniRule"/>
</dbReference>
<evidence type="ECO:0000256" key="7">
    <source>
        <dbReference type="HAMAP-Rule" id="MF_01331"/>
    </source>
</evidence>
<evidence type="ECO:0000256" key="3">
    <source>
        <dbReference type="ARBA" id="ARBA00022884"/>
    </source>
</evidence>
<reference evidence="13" key="1">
    <citation type="submission" date="2017-09" db="EMBL/GenBank/DDBJ databases">
        <title>Depth-based differentiation of microbial function through sediment-hosted aquifers and enrichment of novel symbionts in the deep terrestrial subsurface.</title>
        <authorList>
            <person name="Probst A.J."/>
            <person name="Ladd B."/>
            <person name="Jarett J.K."/>
            <person name="Geller-Mcgrath D.E."/>
            <person name="Sieber C.M.K."/>
            <person name="Emerson J.B."/>
            <person name="Anantharaman K."/>
            <person name="Thomas B.C."/>
            <person name="Malmstrom R."/>
            <person name="Stieglmeier M."/>
            <person name="Klingl A."/>
            <person name="Woyke T."/>
            <person name="Ryan C.M."/>
            <person name="Banfield J.F."/>
        </authorList>
    </citation>
    <scope>NUCLEOTIDE SEQUENCE [LARGE SCALE GENOMIC DNA]</scope>
</reference>
<comment type="caution">
    <text evidence="12">The sequence shown here is derived from an EMBL/GenBank/DDBJ whole genome shotgun (WGS) entry which is preliminary data.</text>
</comment>
<protein>
    <recommendedName>
        <fullName evidence="6 7">Large ribosomal subunit protein uL22</fullName>
    </recommendedName>
</protein>
<proteinExistence type="inferred from homology"/>
<evidence type="ECO:0000256" key="9">
    <source>
        <dbReference type="RuleBase" id="RU004006"/>
    </source>
</evidence>
<keyword evidence="3 7" id="KW-0694">RNA-binding</keyword>
<feature type="compositionally biased region" description="Basic and acidic residues" evidence="11">
    <location>
        <begin position="125"/>
        <end position="157"/>
    </location>
</feature>
<dbReference type="PANTHER" id="PTHR13501">
    <property type="entry name" value="CHLOROPLAST 50S RIBOSOMAL PROTEIN L22-RELATED"/>
    <property type="match status" value="1"/>
</dbReference>